<dbReference type="Proteomes" id="UP000438760">
    <property type="component" value="Unassembled WGS sequence"/>
</dbReference>
<keyword evidence="3" id="KW-0449">Lipoprotein</keyword>
<dbReference type="SUPFAM" id="SSF56436">
    <property type="entry name" value="C-type lectin-like"/>
    <property type="match status" value="1"/>
</dbReference>
<dbReference type="RefSeq" id="WP_155092134.1">
    <property type="nucleotide sequence ID" value="NZ_CP102754.1"/>
</dbReference>
<feature type="signal peptide" evidence="1">
    <location>
        <begin position="1"/>
        <end position="21"/>
    </location>
</feature>
<reference evidence="3 4" key="1">
    <citation type="submission" date="2019-11" db="EMBL/GenBank/DDBJ databases">
        <title>Genome of Strain BIT-d1.</title>
        <authorList>
            <person name="Yang Y."/>
        </authorList>
    </citation>
    <scope>NUCLEOTIDE SEQUENCE [LARGE SCALE GENOMIC DNA]</scope>
    <source>
        <strain evidence="3 4">BIT-d1</strain>
    </source>
</reference>
<organism evidence="3 4">
    <name type="scientific">Myroides albus</name>
    <dbReference type="NCBI Taxonomy" id="2562892"/>
    <lineage>
        <taxon>Bacteria</taxon>
        <taxon>Pseudomonadati</taxon>
        <taxon>Bacteroidota</taxon>
        <taxon>Flavobacteriia</taxon>
        <taxon>Flavobacteriales</taxon>
        <taxon>Flavobacteriaceae</taxon>
        <taxon>Myroides</taxon>
    </lineage>
</organism>
<evidence type="ECO:0000259" key="2">
    <source>
        <dbReference type="Pfam" id="PF03781"/>
    </source>
</evidence>
<dbReference type="InterPro" id="IPR051043">
    <property type="entry name" value="Sulfatase_Mod_Factor_Kinase"/>
</dbReference>
<dbReference type="Gene3D" id="3.90.1580.10">
    <property type="entry name" value="paralog of FGE (formylglycine-generating enzyme)"/>
    <property type="match status" value="2"/>
</dbReference>
<dbReference type="OrthoDB" id="9768004at2"/>
<dbReference type="PROSITE" id="PS51257">
    <property type="entry name" value="PROKAR_LIPOPROTEIN"/>
    <property type="match status" value="1"/>
</dbReference>
<proteinExistence type="predicted"/>
<feature type="domain" description="Sulfatase-modifying factor enzyme-like" evidence="2">
    <location>
        <begin position="42"/>
        <end position="450"/>
    </location>
</feature>
<feature type="chain" id="PRO_5026097103" evidence="1">
    <location>
        <begin position="22"/>
        <end position="467"/>
    </location>
</feature>
<keyword evidence="1" id="KW-0732">Signal</keyword>
<evidence type="ECO:0000313" key="4">
    <source>
        <dbReference type="Proteomes" id="UP000438760"/>
    </source>
</evidence>
<dbReference type="NCBIfam" id="TIGR03525">
    <property type="entry name" value="GldK"/>
    <property type="match status" value="1"/>
</dbReference>
<dbReference type="InterPro" id="IPR005532">
    <property type="entry name" value="SUMF_dom"/>
</dbReference>
<evidence type="ECO:0000313" key="3">
    <source>
        <dbReference type="EMBL" id="MTG98103.1"/>
    </source>
</evidence>
<dbReference type="Pfam" id="PF03781">
    <property type="entry name" value="FGE-sulfatase"/>
    <property type="match status" value="1"/>
</dbReference>
<gene>
    <name evidence="3" type="primary">gldK</name>
    <name evidence="3" type="ORF">GJV76_08160</name>
</gene>
<comment type="caution">
    <text evidence="3">The sequence shown here is derived from an EMBL/GenBank/DDBJ whole genome shotgun (WGS) entry which is preliminary data.</text>
</comment>
<dbReference type="InterPro" id="IPR019866">
    <property type="entry name" value="Glid_motil-assoc_lipo_GldK"/>
</dbReference>
<dbReference type="PANTHER" id="PTHR23150">
    <property type="entry name" value="SULFATASE MODIFYING FACTOR 1, 2"/>
    <property type="match status" value="1"/>
</dbReference>
<name>A0A6I3LIP3_9FLAO</name>
<accession>A0A6I3LIP3</accession>
<dbReference type="AlphaFoldDB" id="A0A6I3LIP3"/>
<protein>
    <submittedName>
        <fullName evidence="3">Gliding motility lipoprotein GldK</fullName>
    </submittedName>
</protein>
<dbReference type="InterPro" id="IPR042095">
    <property type="entry name" value="SUMF_sf"/>
</dbReference>
<dbReference type="PANTHER" id="PTHR23150:SF19">
    <property type="entry name" value="FORMYLGLYCINE-GENERATING ENZYME"/>
    <property type="match status" value="1"/>
</dbReference>
<dbReference type="EMBL" id="WMJX01000013">
    <property type="protein sequence ID" value="MTG98103.1"/>
    <property type="molecule type" value="Genomic_DNA"/>
</dbReference>
<dbReference type="GO" id="GO:0120147">
    <property type="term" value="F:formylglycine-generating oxidase activity"/>
    <property type="evidence" value="ECO:0007669"/>
    <property type="project" value="TreeGrafter"/>
</dbReference>
<keyword evidence="4" id="KW-1185">Reference proteome</keyword>
<evidence type="ECO:0000256" key="1">
    <source>
        <dbReference type="SAM" id="SignalP"/>
    </source>
</evidence>
<dbReference type="InterPro" id="IPR016187">
    <property type="entry name" value="CTDL_fold"/>
</dbReference>
<sequence>MKKIITLGVLAALMFSCGAGGDRGELMGGVEGKRWRNTKPHGMSLVPGGTFTMGQANEDFLGAQDAPTKTVTIGSFYMDETEVSNNQYRKFVEWVKDSITRTKLAIMADDMGMNKDAGGIGAYAFLDSEENLDKMTPYQRYMYDNYYSMEMSDDIYSGRRLNKKVPVVTNNSKFPDEYYVEVMDSLYIPASETYNGMTTFDVSKLKFKYTYVDVEGATRDQGTDPRSKRKRHLKTETLLIYPDTTRWIKEFQYSYNEPMHNDYFWHEAFGEYPVVGVSWYQAKAFAAWRTMYKNTFLRTNNQTQEVHEFRLPMESEWEYAARGGLEGAMYPWGGPYATDERGCFMANFKPTRFDYAADGALYTADVRSYPPNGYNLYNMAGNVAEWTSSPYEVSAYDFMSSMKPRNRQTDNPLKVVRGGSWRDPAYFLQVATRDSEYADSSRSYIGFRTVQSVSGSMSRTNAAKMAR</sequence>